<accession>A0A6J7W6D3</accession>
<dbReference type="InterPro" id="IPR040835">
    <property type="entry name" value="Nmad5"/>
</dbReference>
<name>A0A6J7W6D3_9CAUD</name>
<dbReference type="Pfam" id="PF18757">
    <property type="entry name" value="Nmad5"/>
    <property type="match status" value="1"/>
</dbReference>
<organism evidence="2">
    <name type="scientific">uncultured Caudovirales phage</name>
    <dbReference type="NCBI Taxonomy" id="2100421"/>
    <lineage>
        <taxon>Viruses</taxon>
        <taxon>Duplodnaviria</taxon>
        <taxon>Heunggongvirae</taxon>
        <taxon>Uroviricota</taxon>
        <taxon>Caudoviricetes</taxon>
        <taxon>Peduoviridae</taxon>
        <taxon>Maltschvirus</taxon>
        <taxon>Maltschvirus maltsch</taxon>
    </lineage>
</organism>
<evidence type="ECO:0000313" key="2">
    <source>
        <dbReference type="EMBL" id="CAB5151251.1"/>
    </source>
</evidence>
<gene>
    <name evidence="2" type="ORF">UFOVP148_31</name>
</gene>
<sequence>MQLMNYMRDAFISAVMQDVPSVNHTEEIRKLVNQDLINQLPPDVKKVWNNPDLRAYVCSTYSSFGTSKISVAHPTNEPDRWNRPNPKLTDKAQEQLTKLDTEQVSQTKLRRELEAKIKAVAYACNTRKQLADALPEFQKYLPEDREKAMRALPVVANVVTDFVKAGWPKTQTKAKGKAHAA</sequence>
<evidence type="ECO:0000259" key="1">
    <source>
        <dbReference type="Pfam" id="PF18757"/>
    </source>
</evidence>
<protein>
    <recommendedName>
        <fullName evidence="1">Nucleotide modification associated domain-containing protein</fullName>
    </recommendedName>
</protein>
<proteinExistence type="predicted"/>
<dbReference type="EMBL" id="LR798197">
    <property type="protein sequence ID" value="CAB5151251.1"/>
    <property type="molecule type" value="Genomic_DNA"/>
</dbReference>
<feature type="domain" description="Nucleotide modification associated" evidence="1">
    <location>
        <begin position="91"/>
        <end position="154"/>
    </location>
</feature>
<reference evidence="2" key="1">
    <citation type="submission" date="2020-05" db="EMBL/GenBank/DDBJ databases">
        <authorList>
            <person name="Chiriac C."/>
            <person name="Salcher M."/>
            <person name="Ghai R."/>
            <person name="Kavagutti S V."/>
        </authorList>
    </citation>
    <scope>NUCLEOTIDE SEQUENCE</scope>
</reference>